<evidence type="ECO:0000313" key="3">
    <source>
        <dbReference type="WBParaSite" id="HPBE_0001942201-mRNA-1"/>
    </source>
</evidence>
<protein>
    <submittedName>
        <fullName evidence="1 3">Uncharacterized protein</fullName>
    </submittedName>
</protein>
<reference evidence="1 2" key="1">
    <citation type="submission" date="2018-11" db="EMBL/GenBank/DDBJ databases">
        <authorList>
            <consortium name="Pathogen Informatics"/>
        </authorList>
    </citation>
    <scope>NUCLEOTIDE SEQUENCE [LARGE SCALE GENOMIC DNA]</scope>
</reference>
<gene>
    <name evidence="1" type="ORF">HPBE_LOCUS19421</name>
</gene>
<dbReference type="Proteomes" id="UP000050761">
    <property type="component" value="Unassembled WGS sequence"/>
</dbReference>
<proteinExistence type="predicted"/>
<accession>A0A3P8BCE8</accession>
<organism evidence="2 3">
    <name type="scientific">Heligmosomoides polygyrus</name>
    <name type="common">Parasitic roundworm</name>
    <dbReference type="NCBI Taxonomy" id="6339"/>
    <lineage>
        <taxon>Eukaryota</taxon>
        <taxon>Metazoa</taxon>
        <taxon>Ecdysozoa</taxon>
        <taxon>Nematoda</taxon>
        <taxon>Chromadorea</taxon>
        <taxon>Rhabditida</taxon>
        <taxon>Rhabditina</taxon>
        <taxon>Rhabditomorpha</taxon>
        <taxon>Strongyloidea</taxon>
        <taxon>Heligmosomidae</taxon>
        <taxon>Heligmosomoides</taxon>
    </lineage>
</organism>
<reference evidence="3" key="2">
    <citation type="submission" date="2019-09" db="UniProtKB">
        <authorList>
            <consortium name="WormBaseParasite"/>
        </authorList>
    </citation>
    <scope>IDENTIFICATION</scope>
</reference>
<evidence type="ECO:0000313" key="2">
    <source>
        <dbReference type="Proteomes" id="UP000050761"/>
    </source>
</evidence>
<dbReference type="EMBL" id="UZAH01031344">
    <property type="protein sequence ID" value="VDP15060.1"/>
    <property type="molecule type" value="Genomic_DNA"/>
</dbReference>
<evidence type="ECO:0000313" key="1">
    <source>
        <dbReference type="EMBL" id="VDP15060.1"/>
    </source>
</evidence>
<dbReference type="AlphaFoldDB" id="A0A183GBF3"/>
<sequence>MFTAPSTSQESANADRFRKFEGIGLQVSLMQTFSLVREMEEPIKSEAKVVKKTKSVSLHAYLLDLTA</sequence>
<dbReference type="WBParaSite" id="HPBE_0001942201-mRNA-1">
    <property type="protein sequence ID" value="HPBE_0001942201-mRNA-1"/>
    <property type="gene ID" value="HPBE_0001942201"/>
</dbReference>
<accession>A0A183GBF3</accession>
<keyword evidence="2" id="KW-1185">Reference proteome</keyword>
<name>A0A183GBF3_HELPZ</name>